<dbReference type="Proteomes" id="UP001159405">
    <property type="component" value="Unassembled WGS sequence"/>
</dbReference>
<sequence>MSRSSPETPRDYQPQQAYPKRIKRKFFQSIFVAVELLNKGIFMGPLCEKNSLDVAKEKQKALVTPLQLQNVFLHAVAPTKEHFQQGKYVSGKCIIFSVEQLSKHLTEVLELNQ</sequence>
<reference evidence="1 2" key="1">
    <citation type="submission" date="2022-05" db="EMBL/GenBank/DDBJ databases">
        <authorList>
            <consortium name="Genoscope - CEA"/>
            <person name="William W."/>
        </authorList>
    </citation>
    <scope>NUCLEOTIDE SEQUENCE [LARGE SCALE GENOMIC DNA]</scope>
</reference>
<name>A0ABN8N0Q9_9CNID</name>
<protein>
    <submittedName>
        <fullName evidence="1">Uncharacterized protein</fullName>
    </submittedName>
</protein>
<organism evidence="1 2">
    <name type="scientific">Porites lobata</name>
    <dbReference type="NCBI Taxonomy" id="104759"/>
    <lineage>
        <taxon>Eukaryota</taxon>
        <taxon>Metazoa</taxon>
        <taxon>Cnidaria</taxon>
        <taxon>Anthozoa</taxon>
        <taxon>Hexacorallia</taxon>
        <taxon>Scleractinia</taxon>
        <taxon>Fungiina</taxon>
        <taxon>Poritidae</taxon>
        <taxon>Porites</taxon>
    </lineage>
</organism>
<keyword evidence="2" id="KW-1185">Reference proteome</keyword>
<evidence type="ECO:0000313" key="2">
    <source>
        <dbReference type="Proteomes" id="UP001159405"/>
    </source>
</evidence>
<gene>
    <name evidence="1" type="ORF">PLOB_00045813</name>
</gene>
<accession>A0ABN8N0Q9</accession>
<evidence type="ECO:0000313" key="1">
    <source>
        <dbReference type="EMBL" id="CAH3040633.1"/>
    </source>
</evidence>
<comment type="caution">
    <text evidence="1">The sequence shown here is derived from an EMBL/GenBank/DDBJ whole genome shotgun (WGS) entry which is preliminary data.</text>
</comment>
<dbReference type="EMBL" id="CALNXK010000008">
    <property type="protein sequence ID" value="CAH3040633.1"/>
    <property type="molecule type" value="Genomic_DNA"/>
</dbReference>
<proteinExistence type="predicted"/>